<reference evidence="6" key="1">
    <citation type="journal article" date="2019" name="Int. J. Syst. Evol. Microbiol.">
        <title>The Global Catalogue of Microorganisms (GCM) 10K type strain sequencing project: providing services to taxonomists for standard genome sequencing and annotation.</title>
        <authorList>
            <consortium name="The Broad Institute Genomics Platform"/>
            <consortium name="The Broad Institute Genome Sequencing Center for Infectious Disease"/>
            <person name="Wu L."/>
            <person name="Ma J."/>
        </authorList>
    </citation>
    <scope>NUCLEOTIDE SEQUENCE [LARGE SCALE GENOMIC DNA]</scope>
    <source>
        <strain evidence="6">JCM 18537</strain>
    </source>
</reference>
<dbReference type="RefSeq" id="WP_345438704.1">
    <property type="nucleotide sequence ID" value="NZ_BAABKO010000003.1"/>
</dbReference>
<dbReference type="PANTHER" id="PTHR30036:SF7">
    <property type="entry name" value="ABC TRANSPORTER PERIPLASMIC-BINDING PROTEIN YPHF"/>
    <property type="match status" value="1"/>
</dbReference>
<feature type="chain" id="PRO_5046022226" evidence="3">
    <location>
        <begin position="28"/>
        <end position="332"/>
    </location>
</feature>
<dbReference type="InterPro" id="IPR028082">
    <property type="entry name" value="Peripla_BP_I"/>
</dbReference>
<name>A0ABP9A905_9MICO</name>
<protein>
    <submittedName>
        <fullName evidence="5">Substrate-binding domain-containing protein</fullName>
    </submittedName>
</protein>
<evidence type="ECO:0000256" key="2">
    <source>
        <dbReference type="ARBA" id="ARBA00007639"/>
    </source>
</evidence>
<gene>
    <name evidence="5" type="ORF">GCM10023351_20070</name>
</gene>
<keyword evidence="3" id="KW-0732">Signal</keyword>
<dbReference type="Pfam" id="PF13407">
    <property type="entry name" value="Peripla_BP_4"/>
    <property type="match status" value="1"/>
</dbReference>
<dbReference type="Proteomes" id="UP001501645">
    <property type="component" value="Unassembled WGS sequence"/>
</dbReference>
<comment type="subcellular location">
    <subcellularLocation>
        <location evidence="1">Cell envelope</location>
    </subcellularLocation>
</comment>
<evidence type="ECO:0000256" key="1">
    <source>
        <dbReference type="ARBA" id="ARBA00004196"/>
    </source>
</evidence>
<evidence type="ECO:0000313" key="6">
    <source>
        <dbReference type="Proteomes" id="UP001501645"/>
    </source>
</evidence>
<accession>A0ABP9A905</accession>
<dbReference type="InterPro" id="IPR025997">
    <property type="entry name" value="SBP_2_dom"/>
</dbReference>
<comment type="similarity">
    <text evidence="2">Belongs to the bacterial solute-binding protein 2 family.</text>
</comment>
<dbReference type="PROSITE" id="PS51257">
    <property type="entry name" value="PROKAR_LIPOPROTEIN"/>
    <property type="match status" value="1"/>
</dbReference>
<dbReference type="SUPFAM" id="SSF53822">
    <property type="entry name" value="Periplasmic binding protein-like I"/>
    <property type="match status" value="1"/>
</dbReference>
<dbReference type="PANTHER" id="PTHR30036">
    <property type="entry name" value="D-XYLOSE-BINDING PERIPLASMIC PROTEIN"/>
    <property type="match status" value="1"/>
</dbReference>
<sequence>MSSITPRKLLGAGALAAVSLLALTACSGGGAASQSTATDSSGGGGGDSGYVISMVTHETPGDSFWDKIRAGAEQAAKDTGATLQYANDPAADKQAQLIQTAIDSDVDGIATTLATPDALAASVQAAADAGIPLVGFNSGIDQYQDVGALMYFGSDENLAGQTAGERIAEAGGEHPLCVIQAAGSVALEARCAGVASVVPGTENIQVNGADDSAVVAALQAKLQQDPSIDYIVTLGAPIALDALDAMEQSGSEAKLITFDLNADAAQAIKDGEIEFSIDQQPYMQGYMAVTSLYLYLKNGNDLGGGQPVLTGPSFVDQSNIDAILPFAENNTR</sequence>
<keyword evidence="6" id="KW-1185">Reference proteome</keyword>
<evidence type="ECO:0000259" key="4">
    <source>
        <dbReference type="Pfam" id="PF13407"/>
    </source>
</evidence>
<proteinExistence type="inferred from homology"/>
<organism evidence="5 6">
    <name type="scientific">Microbacterium gilvum</name>
    <dbReference type="NCBI Taxonomy" id="1336204"/>
    <lineage>
        <taxon>Bacteria</taxon>
        <taxon>Bacillati</taxon>
        <taxon>Actinomycetota</taxon>
        <taxon>Actinomycetes</taxon>
        <taxon>Micrococcales</taxon>
        <taxon>Microbacteriaceae</taxon>
        <taxon>Microbacterium</taxon>
    </lineage>
</organism>
<dbReference type="InterPro" id="IPR050555">
    <property type="entry name" value="Bact_Solute-Bind_Prot2"/>
</dbReference>
<dbReference type="Gene3D" id="3.40.50.2300">
    <property type="match status" value="2"/>
</dbReference>
<feature type="domain" description="Periplasmic binding protein" evidence="4">
    <location>
        <begin position="59"/>
        <end position="298"/>
    </location>
</feature>
<comment type="caution">
    <text evidence="5">The sequence shown here is derived from an EMBL/GenBank/DDBJ whole genome shotgun (WGS) entry which is preliminary data.</text>
</comment>
<feature type="signal peptide" evidence="3">
    <location>
        <begin position="1"/>
        <end position="27"/>
    </location>
</feature>
<evidence type="ECO:0000313" key="5">
    <source>
        <dbReference type="EMBL" id="GAA4775544.1"/>
    </source>
</evidence>
<dbReference type="EMBL" id="BAABKO010000003">
    <property type="protein sequence ID" value="GAA4775544.1"/>
    <property type="molecule type" value="Genomic_DNA"/>
</dbReference>
<evidence type="ECO:0000256" key="3">
    <source>
        <dbReference type="SAM" id="SignalP"/>
    </source>
</evidence>